<evidence type="ECO:0000256" key="8">
    <source>
        <dbReference type="ARBA" id="ARBA00022989"/>
    </source>
</evidence>
<keyword evidence="7" id="KW-0677">Repeat</keyword>
<dbReference type="Proteomes" id="UP000242715">
    <property type="component" value="Unassembled WGS sequence"/>
</dbReference>
<evidence type="ECO:0000313" key="16">
    <source>
        <dbReference type="Proteomes" id="UP000242715"/>
    </source>
</evidence>
<organism evidence="15 16">
    <name type="scientific">Trifolium subterraneum</name>
    <name type="common">Subterranean clover</name>
    <dbReference type="NCBI Taxonomy" id="3900"/>
    <lineage>
        <taxon>Eukaryota</taxon>
        <taxon>Viridiplantae</taxon>
        <taxon>Streptophyta</taxon>
        <taxon>Embryophyta</taxon>
        <taxon>Tracheophyta</taxon>
        <taxon>Spermatophyta</taxon>
        <taxon>Magnoliopsida</taxon>
        <taxon>eudicotyledons</taxon>
        <taxon>Gunneridae</taxon>
        <taxon>Pentapetalae</taxon>
        <taxon>rosids</taxon>
        <taxon>fabids</taxon>
        <taxon>Fabales</taxon>
        <taxon>Fabaceae</taxon>
        <taxon>Papilionoideae</taxon>
        <taxon>50 kb inversion clade</taxon>
        <taxon>NPAAA clade</taxon>
        <taxon>Hologalegina</taxon>
        <taxon>IRL clade</taxon>
        <taxon>Trifolieae</taxon>
        <taxon>Trifolium</taxon>
    </lineage>
</organism>
<comment type="similarity">
    <text evidence="2">Belongs to the RLP family.</text>
</comment>
<accession>A0A2Z6NV90</accession>
<feature type="signal peptide" evidence="13">
    <location>
        <begin position="1"/>
        <end position="19"/>
    </location>
</feature>
<dbReference type="Gene3D" id="3.80.10.10">
    <property type="entry name" value="Ribonuclease Inhibitor"/>
    <property type="match status" value="4"/>
</dbReference>
<dbReference type="SUPFAM" id="SSF52058">
    <property type="entry name" value="L domain-like"/>
    <property type="match status" value="3"/>
</dbReference>
<keyword evidence="4" id="KW-0433">Leucine-rich repeat</keyword>
<evidence type="ECO:0000256" key="12">
    <source>
        <dbReference type="SAM" id="Phobius"/>
    </source>
</evidence>
<keyword evidence="8 12" id="KW-1133">Transmembrane helix</keyword>
<evidence type="ECO:0000256" key="11">
    <source>
        <dbReference type="ARBA" id="ARBA00023180"/>
    </source>
</evidence>
<keyword evidence="9 12" id="KW-0472">Membrane</keyword>
<evidence type="ECO:0000256" key="1">
    <source>
        <dbReference type="ARBA" id="ARBA00004251"/>
    </source>
</evidence>
<evidence type="ECO:0000256" key="10">
    <source>
        <dbReference type="ARBA" id="ARBA00023170"/>
    </source>
</evidence>
<evidence type="ECO:0000256" key="7">
    <source>
        <dbReference type="ARBA" id="ARBA00022737"/>
    </source>
</evidence>
<name>A0A2Z6NV90_TRISU</name>
<dbReference type="Pfam" id="PF13855">
    <property type="entry name" value="LRR_8"/>
    <property type="match status" value="2"/>
</dbReference>
<dbReference type="AlphaFoldDB" id="A0A2Z6NV90"/>
<evidence type="ECO:0000256" key="5">
    <source>
        <dbReference type="ARBA" id="ARBA00022692"/>
    </source>
</evidence>
<keyword evidence="10" id="KW-0675">Receptor</keyword>
<comment type="subcellular location">
    <subcellularLocation>
        <location evidence="1">Cell membrane</location>
        <topology evidence="1">Single-pass type I membrane protein</topology>
    </subcellularLocation>
</comment>
<dbReference type="SMART" id="SM00369">
    <property type="entry name" value="LRR_TYP"/>
    <property type="match status" value="9"/>
</dbReference>
<dbReference type="EMBL" id="DF973822">
    <property type="protein sequence ID" value="GAU40710.1"/>
    <property type="molecule type" value="Genomic_DNA"/>
</dbReference>
<dbReference type="PROSITE" id="PS51450">
    <property type="entry name" value="LRR"/>
    <property type="match status" value="1"/>
</dbReference>
<protein>
    <recommendedName>
        <fullName evidence="14">Leucine-rich repeat-containing N-terminal plant-type domain-containing protein</fullName>
    </recommendedName>
</protein>
<dbReference type="InterPro" id="IPR013210">
    <property type="entry name" value="LRR_N_plant-typ"/>
</dbReference>
<reference evidence="16" key="1">
    <citation type="journal article" date="2017" name="Front. Plant Sci.">
        <title>Climate Clever Clovers: New Paradigm to Reduce the Environmental Footprint of Ruminants by Breeding Low Methanogenic Forages Utilizing Haplotype Variation.</title>
        <authorList>
            <person name="Kaur P."/>
            <person name="Appels R."/>
            <person name="Bayer P.E."/>
            <person name="Keeble-Gagnere G."/>
            <person name="Wang J."/>
            <person name="Hirakawa H."/>
            <person name="Shirasawa K."/>
            <person name="Vercoe P."/>
            <person name="Stefanova K."/>
            <person name="Durmic Z."/>
            <person name="Nichols P."/>
            <person name="Revell C."/>
            <person name="Isobe S.N."/>
            <person name="Edwards D."/>
            <person name="Erskine W."/>
        </authorList>
    </citation>
    <scope>NUCLEOTIDE SEQUENCE [LARGE SCALE GENOMIC DNA]</scope>
    <source>
        <strain evidence="16">cv. Daliak</strain>
    </source>
</reference>
<evidence type="ECO:0000256" key="4">
    <source>
        <dbReference type="ARBA" id="ARBA00022614"/>
    </source>
</evidence>
<keyword evidence="11" id="KW-0325">Glycoprotein</keyword>
<proteinExistence type="inferred from homology"/>
<dbReference type="PRINTS" id="PR00019">
    <property type="entry name" value="LEURICHRPT"/>
</dbReference>
<dbReference type="GO" id="GO:0005886">
    <property type="term" value="C:plasma membrane"/>
    <property type="evidence" value="ECO:0007669"/>
    <property type="project" value="UniProtKB-SubCell"/>
</dbReference>
<dbReference type="PANTHER" id="PTHR48061">
    <property type="entry name" value="LEUCINE-RICH REPEAT RECEPTOR PROTEIN KINASE EMS1-LIKE-RELATED"/>
    <property type="match status" value="1"/>
</dbReference>
<evidence type="ECO:0000256" key="2">
    <source>
        <dbReference type="ARBA" id="ARBA00009592"/>
    </source>
</evidence>
<evidence type="ECO:0000256" key="3">
    <source>
        <dbReference type="ARBA" id="ARBA00022475"/>
    </source>
</evidence>
<dbReference type="InterPro" id="IPR003591">
    <property type="entry name" value="Leu-rich_rpt_typical-subtyp"/>
</dbReference>
<dbReference type="FunFam" id="3.80.10.10:FF:000111">
    <property type="entry name" value="LRR receptor-like serine/threonine-protein kinase ERECTA"/>
    <property type="match status" value="1"/>
</dbReference>
<dbReference type="FunFam" id="3.80.10.10:FF:000213">
    <property type="entry name" value="Tyrosine-sulfated glycopeptide receptor 1"/>
    <property type="match status" value="1"/>
</dbReference>
<dbReference type="FunFam" id="3.80.10.10:FF:000095">
    <property type="entry name" value="LRR receptor-like serine/threonine-protein kinase GSO1"/>
    <property type="match status" value="1"/>
</dbReference>
<evidence type="ECO:0000256" key="6">
    <source>
        <dbReference type="ARBA" id="ARBA00022729"/>
    </source>
</evidence>
<evidence type="ECO:0000256" key="13">
    <source>
        <dbReference type="SAM" id="SignalP"/>
    </source>
</evidence>
<dbReference type="Pfam" id="PF00560">
    <property type="entry name" value="LRR_1"/>
    <property type="match status" value="7"/>
</dbReference>
<keyword evidence="5 12" id="KW-0812">Transmembrane</keyword>
<dbReference type="Pfam" id="PF08263">
    <property type="entry name" value="LRRNT_2"/>
    <property type="match status" value="1"/>
</dbReference>
<dbReference type="InterPro" id="IPR046956">
    <property type="entry name" value="RLP23-like"/>
</dbReference>
<evidence type="ECO:0000259" key="14">
    <source>
        <dbReference type="Pfam" id="PF08263"/>
    </source>
</evidence>
<evidence type="ECO:0000256" key="9">
    <source>
        <dbReference type="ARBA" id="ARBA00023136"/>
    </source>
</evidence>
<keyword evidence="6 13" id="KW-0732">Signal</keyword>
<keyword evidence="3" id="KW-1003">Cell membrane</keyword>
<dbReference type="InterPro" id="IPR032675">
    <property type="entry name" value="LRR_dom_sf"/>
</dbReference>
<dbReference type="PANTHER" id="PTHR48061:SF2">
    <property type="entry name" value="RECEPTOR LIKE PROTEIN 30-LIKE"/>
    <property type="match status" value="1"/>
</dbReference>
<dbReference type="InterPro" id="IPR001611">
    <property type="entry name" value="Leu-rich_rpt"/>
</dbReference>
<keyword evidence="16" id="KW-1185">Reference proteome</keyword>
<sequence length="1116" mass="125406">MRPHIIFFLFFIPFSLINFSTNKFLVNGYCFGHERSLLLHLKNNLIFNPEKSSKLVHWNQSDDDCCQWHGVTCKDGHVTALDLSHESISKGLNDSTALFNLQSLQNLNLAFNDFHSKIPQELYKLQKLRYLNLSNAGFEGHVPKEIFHLKSLVSLDLSSSITSHHRSRLNLENSNIAMLVQNLTDITELYLDGVAISAGGEEWGRALSSLEGLHVLSMSSCNLSGPIDSSLAKLSSLSFLKLSHNNLSSIVPYSFANFSNLTMLNLSSCGLNGFFPKDIFQIQTLKLLDISYNQYLHGSFPDFPPHSSLHYLNLSNTNFSGSVPNTISNIKHLSTIDLSYCQFNGTLPKSMSKLTKLLYLDLSSNNLTGPLPSFNMSKNLTYISIFLNHLSGDLPSEHFEGLNNLVSVNLGFNYFNGTLPFSVLKLPYLRELKLPYNQLSGILGEFDNASSSVLEILDLTSNNLQGPIPLSVFNLKALRFIQLSYNKFNGTIKLDIIRRLSNLTILGLSHNNLFIDVNFKYHHDLSPFPKMKILMLDSCKLREIPSFLRNQSTLLSIHLSENKIEGLIPTWIWQLDSLITLNLSRNNLTGMEGSVLNFSSNILMGDFSYNKLQGPISVIPKYAIFLDYSSNRFSSIIPPDIGNNLPFIRLLFLSDNNFQGQIHESFCNASTLNLLDLSHNNFVGTIPKCFAALSSSLKMLNLGGNKLQGHIPNTMFQNSCALRFLNLNDNLLGSTIPKSLVNCQELQVLNLGKNALTGKFPCFLRKISTLRVMILSSNMFHGSIECPNSIGDWKMLHIADLASNNFSGTLSAGLLNSWKAMMRDEDKLGPEFGNLFFDIVDIFHPTRFKDVLRSLNKLLAMKVAKLVANMSQSILDQAYADGNSILADLVRYQDSITIVNKGQQMKLVKIQSAFTYMDVSNNYLEGPIPNELMQFKALNALNLSHNAFMGHIPSSVGNLKNLESMDLSNNSLNGEIPQELSSLYFLEYMNLSFNHLVGRIPLGTQIQSFDADSFEGNEGLCGSPLTKICSDNGMPPPASETSHSQNESSIDWSFLSMELGFIFGFGVFILPIICHKKLRLWYSKHVDEMLYKFIPQLDFVYEQHQGKRYRTLRWRY</sequence>
<feature type="transmembrane region" description="Helical" evidence="12">
    <location>
        <begin position="1052"/>
        <end position="1074"/>
    </location>
</feature>
<gene>
    <name evidence="15" type="ORF">TSUD_263600</name>
</gene>
<feature type="chain" id="PRO_5016450758" description="Leucine-rich repeat-containing N-terminal plant-type domain-containing protein" evidence="13">
    <location>
        <begin position="20"/>
        <end position="1116"/>
    </location>
</feature>
<feature type="domain" description="Leucine-rich repeat-containing N-terminal plant-type" evidence="14">
    <location>
        <begin position="33"/>
        <end position="73"/>
    </location>
</feature>
<dbReference type="OrthoDB" id="1394818at2759"/>
<evidence type="ECO:0000313" key="15">
    <source>
        <dbReference type="EMBL" id="GAU40710.1"/>
    </source>
</evidence>